<feature type="chain" id="PRO_5002867419" evidence="1">
    <location>
        <begin position="21"/>
        <end position="264"/>
    </location>
</feature>
<feature type="signal peptide" evidence="1">
    <location>
        <begin position="1"/>
        <end position="20"/>
    </location>
</feature>
<evidence type="ECO:0000313" key="3">
    <source>
        <dbReference type="EMBL" id="ACL07012.1"/>
    </source>
</evidence>
<dbReference type="PANTHER" id="PTHR38834:SF3">
    <property type="entry name" value="SOLUTE-BINDING PROTEIN FAMILY 3_N-TERMINAL DOMAIN-CONTAINING PROTEIN"/>
    <property type="match status" value="1"/>
</dbReference>
<dbReference type="SMART" id="SM00062">
    <property type="entry name" value="PBPb"/>
    <property type="match status" value="1"/>
</dbReference>
<dbReference type="eggNOG" id="COG0834">
    <property type="taxonomic scope" value="Bacteria"/>
</dbReference>
<keyword evidence="1" id="KW-0732">Signal</keyword>
<dbReference type="InterPro" id="IPR001638">
    <property type="entry name" value="Solute-binding_3/MltF_N"/>
</dbReference>
<evidence type="ECO:0000259" key="2">
    <source>
        <dbReference type="SMART" id="SM00062"/>
    </source>
</evidence>
<feature type="domain" description="Solute-binding protein family 3/N-terminal" evidence="2">
    <location>
        <begin position="36"/>
        <end position="263"/>
    </location>
</feature>
<sequence>MAVLFTLTVLTVPSPSTALASDGAASPADDTRNGAYLMVNTVYPPYAMELADGSVGGTATTLAEELFRRLSLPVRQRLLPWNRVLRMTEDGAADGVSLLAHAPERDATMAFSVPVAEAHQSFYYASPTHDGFAWQHYEDLRSYRIGLVQGYTYSPEFLAAVQRLDLAVEYSPSDESNFAKLRSGRVDLCLSNDLVAESYLNSQQHLRSAVGKAERPVRSYPLYMAFSRSSPLAGRLAEIDAEIGRMRADGTLQRIMEPGTVQPR</sequence>
<proteinExistence type="predicted"/>
<dbReference type="KEGG" id="dvm:DvMF_0051"/>
<dbReference type="HOGENOM" id="CLU_064076_3_1_7"/>
<accession>B8DN68</accession>
<dbReference type="PANTHER" id="PTHR38834">
    <property type="entry name" value="PERIPLASMIC SUBSTRATE BINDING PROTEIN FAMILY 3"/>
    <property type="match status" value="1"/>
</dbReference>
<dbReference type="AlphaFoldDB" id="B8DN68"/>
<dbReference type="Gene3D" id="3.40.190.10">
    <property type="entry name" value="Periplasmic binding protein-like II"/>
    <property type="match status" value="2"/>
</dbReference>
<evidence type="ECO:0000256" key="1">
    <source>
        <dbReference type="SAM" id="SignalP"/>
    </source>
</evidence>
<dbReference type="EMBL" id="CP001197">
    <property type="protein sequence ID" value="ACL07012.1"/>
    <property type="molecule type" value="Genomic_DNA"/>
</dbReference>
<reference evidence="3" key="1">
    <citation type="submission" date="2008-10" db="EMBL/GenBank/DDBJ databases">
        <title>Complete sequence of Desulfovibrio vulgaris str. 'Miyazaki F'.</title>
        <authorList>
            <person name="Lucas S."/>
            <person name="Copeland A."/>
            <person name="Lapidus A."/>
            <person name="Glavina del Rio T."/>
            <person name="Dalin E."/>
            <person name="Tice H."/>
            <person name="Bruce D."/>
            <person name="Goodwin L."/>
            <person name="Pitluck S."/>
            <person name="Sims D."/>
            <person name="Brettin T."/>
            <person name="Detter J.C."/>
            <person name="Han C."/>
            <person name="Larimer F."/>
            <person name="Land M."/>
            <person name="Hauser L."/>
            <person name="Kyrpides N."/>
            <person name="Mikhailova N."/>
            <person name="Hazen T.C."/>
            <person name="Richardson P."/>
        </authorList>
    </citation>
    <scope>NUCLEOTIDE SEQUENCE</scope>
    <source>
        <strain evidence="3">Miyazaki F</strain>
    </source>
</reference>
<dbReference type="Pfam" id="PF00497">
    <property type="entry name" value="SBP_bac_3"/>
    <property type="match status" value="1"/>
</dbReference>
<organism evidence="3">
    <name type="scientific">Nitratidesulfovibrio vulgaris (strain DSM 19637 / Miyazaki F)</name>
    <name type="common">Desulfovibrio vulgaris</name>
    <dbReference type="NCBI Taxonomy" id="883"/>
    <lineage>
        <taxon>Bacteria</taxon>
        <taxon>Pseudomonadati</taxon>
        <taxon>Thermodesulfobacteriota</taxon>
        <taxon>Desulfovibrionia</taxon>
        <taxon>Desulfovibrionales</taxon>
        <taxon>Desulfovibrionaceae</taxon>
        <taxon>Nitratidesulfovibrio</taxon>
    </lineage>
</organism>
<dbReference type="STRING" id="883.DvMF_0051"/>
<protein>
    <submittedName>
        <fullName evidence="3">Extracellular solute-binding protein family 3</fullName>
    </submittedName>
</protein>
<dbReference type="SUPFAM" id="SSF53850">
    <property type="entry name" value="Periplasmic binding protein-like II"/>
    <property type="match status" value="1"/>
</dbReference>
<name>B8DN68_NITV9</name>
<gene>
    <name evidence="3" type="ordered locus">DvMF_0051</name>
</gene>